<comment type="caution">
    <text evidence="2">The sequence shown here is derived from an EMBL/GenBank/DDBJ whole genome shotgun (WGS) entry which is preliminary data.</text>
</comment>
<gene>
    <name evidence="2" type="ORF">BOTCAL_0298g00110</name>
</gene>
<dbReference type="EMBL" id="PHWZ01000297">
    <property type="protein sequence ID" value="TEY48070.1"/>
    <property type="molecule type" value="Genomic_DNA"/>
</dbReference>
<dbReference type="AlphaFoldDB" id="A0A4Y8CUL0"/>
<evidence type="ECO:0000256" key="1">
    <source>
        <dbReference type="SAM" id="MobiDB-lite"/>
    </source>
</evidence>
<name>A0A4Y8CUL0_9HELO</name>
<protein>
    <submittedName>
        <fullName evidence="2">Uncharacterized protein</fullName>
    </submittedName>
</protein>
<evidence type="ECO:0000313" key="2">
    <source>
        <dbReference type="EMBL" id="TEY48070.1"/>
    </source>
</evidence>
<dbReference type="Proteomes" id="UP000297299">
    <property type="component" value="Unassembled WGS sequence"/>
</dbReference>
<proteinExistence type="predicted"/>
<keyword evidence="3" id="KW-1185">Reference proteome</keyword>
<feature type="compositionally biased region" description="Basic and acidic residues" evidence="1">
    <location>
        <begin position="1"/>
        <end position="51"/>
    </location>
</feature>
<organism evidence="2 3">
    <name type="scientific">Botryotinia calthae</name>
    <dbReference type="NCBI Taxonomy" id="38488"/>
    <lineage>
        <taxon>Eukaryota</taxon>
        <taxon>Fungi</taxon>
        <taxon>Dikarya</taxon>
        <taxon>Ascomycota</taxon>
        <taxon>Pezizomycotina</taxon>
        <taxon>Leotiomycetes</taxon>
        <taxon>Helotiales</taxon>
        <taxon>Sclerotiniaceae</taxon>
        <taxon>Botryotinia</taxon>
    </lineage>
</organism>
<evidence type="ECO:0000313" key="3">
    <source>
        <dbReference type="Proteomes" id="UP000297299"/>
    </source>
</evidence>
<feature type="region of interest" description="Disordered" evidence="1">
    <location>
        <begin position="1"/>
        <end position="53"/>
    </location>
</feature>
<reference evidence="2 3" key="1">
    <citation type="submission" date="2017-11" db="EMBL/GenBank/DDBJ databases">
        <title>Comparative genomics of Botrytis spp.</title>
        <authorList>
            <person name="Valero-Jimenez C.A."/>
            <person name="Tapia P."/>
            <person name="Veloso J."/>
            <person name="Silva-Moreno E."/>
            <person name="Staats M."/>
            <person name="Valdes J.H."/>
            <person name="Van Kan J.A.L."/>
        </authorList>
    </citation>
    <scope>NUCLEOTIDE SEQUENCE [LARGE SCALE GENOMIC DNA]</scope>
    <source>
        <strain evidence="2 3">MUCL2830</strain>
    </source>
</reference>
<sequence length="92" mass="10755">MARQWKQDGNEEKGREKKNREKTEKKQRKNREEIEKKAGEAREQEKQENKKAVTYPRPLRVACSSIEKVVYLGADPGDQCDRLGMSYLQMIG</sequence>
<accession>A0A4Y8CUL0</accession>